<dbReference type="Proteomes" id="UP001469553">
    <property type="component" value="Unassembled WGS sequence"/>
</dbReference>
<name>A0ABV0ZSZ0_9TELE</name>
<organism evidence="1 2">
    <name type="scientific">Ameca splendens</name>
    <dbReference type="NCBI Taxonomy" id="208324"/>
    <lineage>
        <taxon>Eukaryota</taxon>
        <taxon>Metazoa</taxon>
        <taxon>Chordata</taxon>
        <taxon>Craniata</taxon>
        <taxon>Vertebrata</taxon>
        <taxon>Euteleostomi</taxon>
        <taxon>Actinopterygii</taxon>
        <taxon>Neopterygii</taxon>
        <taxon>Teleostei</taxon>
        <taxon>Neoteleostei</taxon>
        <taxon>Acanthomorphata</taxon>
        <taxon>Ovalentaria</taxon>
        <taxon>Atherinomorphae</taxon>
        <taxon>Cyprinodontiformes</taxon>
        <taxon>Goodeidae</taxon>
        <taxon>Ameca</taxon>
    </lineage>
</organism>
<keyword evidence="2" id="KW-1185">Reference proteome</keyword>
<comment type="caution">
    <text evidence="1">The sequence shown here is derived from an EMBL/GenBank/DDBJ whole genome shotgun (WGS) entry which is preliminary data.</text>
</comment>
<evidence type="ECO:0000313" key="1">
    <source>
        <dbReference type="EMBL" id="MEQ2308675.1"/>
    </source>
</evidence>
<dbReference type="EMBL" id="JAHRIP010069530">
    <property type="protein sequence ID" value="MEQ2308675.1"/>
    <property type="molecule type" value="Genomic_DNA"/>
</dbReference>
<evidence type="ECO:0000313" key="2">
    <source>
        <dbReference type="Proteomes" id="UP001469553"/>
    </source>
</evidence>
<protein>
    <submittedName>
        <fullName evidence="1">Uncharacterized protein</fullName>
    </submittedName>
</protein>
<proteinExistence type="predicted"/>
<gene>
    <name evidence="1" type="ORF">AMECASPLE_030675</name>
</gene>
<reference evidence="1 2" key="1">
    <citation type="submission" date="2021-06" db="EMBL/GenBank/DDBJ databases">
        <authorList>
            <person name="Palmer J.M."/>
        </authorList>
    </citation>
    <scope>NUCLEOTIDE SEQUENCE [LARGE SCALE GENOMIC DNA]</scope>
    <source>
        <strain evidence="1 2">AS_MEX2019</strain>
        <tissue evidence="1">Muscle</tissue>
    </source>
</reference>
<sequence length="99" mass="11173">MYLYLEIWVYPKSLLPLGCAWKTSRGGVMLSSEQLQFTSSNVKKQQLSSKLRPDDKAPHLTSSQLLLFRMAIVEGWNVDITDKRRPLPCGSTPSSICQT</sequence>
<accession>A0ABV0ZSZ0</accession>